<dbReference type="PROSITE" id="PS00188">
    <property type="entry name" value="BIOTIN"/>
    <property type="match status" value="1"/>
</dbReference>
<dbReference type="eggNOG" id="COG0511">
    <property type="taxonomic scope" value="Bacteria"/>
</dbReference>
<dbReference type="PRINTS" id="PR01071">
    <property type="entry name" value="ACOABIOTINCC"/>
</dbReference>
<keyword evidence="8 9" id="KW-0092">Biotin</keyword>
<dbReference type="GO" id="GO:0009317">
    <property type="term" value="C:acetyl-CoA carboxylase complex"/>
    <property type="evidence" value="ECO:0007669"/>
    <property type="project" value="InterPro"/>
</dbReference>
<keyword evidence="13" id="KW-1185">Reference proteome</keyword>
<dbReference type="GO" id="GO:0006633">
    <property type="term" value="P:fatty acid biosynthetic process"/>
    <property type="evidence" value="ECO:0007669"/>
    <property type="project" value="UniProtKB-UniPathway"/>
</dbReference>
<feature type="region of interest" description="Disordered" evidence="10">
    <location>
        <begin position="53"/>
        <end position="82"/>
    </location>
</feature>
<dbReference type="InterPro" id="IPR011053">
    <property type="entry name" value="Single_hybrid_motif"/>
</dbReference>
<dbReference type="SUPFAM" id="SSF51230">
    <property type="entry name" value="Single hybrid motif"/>
    <property type="match status" value="1"/>
</dbReference>
<dbReference type="CDD" id="cd06850">
    <property type="entry name" value="biotinyl_domain"/>
    <property type="match status" value="1"/>
</dbReference>
<evidence type="ECO:0000256" key="6">
    <source>
        <dbReference type="ARBA" id="ARBA00023098"/>
    </source>
</evidence>
<evidence type="ECO:0000256" key="5">
    <source>
        <dbReference type="ARBA" id="ARBA00022832"/>
    </source>
</evidence>
<evidence type="ECO:0000256" key="4">
    <source>
        <dbReference type="ARBA" id="ARBA00022516"/>
    </source>
</evidence>
<evidence type="ECO:0000256" key="7">
    <source>
        <dbReference type="ARBA" id="ARBA00023160"/>
    </source>
</evidence>
<keyword evidence="6 9" id="KW-0443">Lipid metabolism</keyword>
<evidence type="ECO:0000256" key="8">
    <source>
        <dbReference type="ARBA" id="ARBA00023267"/>
    </source>
</evidence>
<dbReference type="GO" id="GO:0003989">
    <property type="term" value="F:acetyl-CoA carboxylase activity"/>
    <property type="evidence" value="ECO:0007669"/>
    <property type="project" value="InterPro"/>
</dbReference>
<dbReference type="KEGG" id="lfc:LFE_0956"/>
<evidence type="ECO:0000259" key="11">
    <source>
        <dbReference type="PROSITE" id="PS50968"/>
    </source>
</evidence>
<dbReference type="Proteomes" id="UP000007382">
    <property type="component" value="Chromosome"/>
</dbReference>
<keyword evidence="7 9" id="KW-0275">Fatty acid biosynthesis</keyword>
<evidence type="ECO:0000313" key="12">
    <source>
        <dbReference type="EMBL" id="BAM06660.1"/>
    </source>
</evidence>
<protein>
    <recommendedName>
        <fullName evidence="3 9">Biotin carboxyl carrier protein of acetyl-CoA carboxylase</fullName>
    </recommendedName>
</protein>
<keyword evidence="4 9" id="KW-0444">Lipid biosynthesis</keyword>
<dbReference type="FunFam" id="2.40.50.100:FF:000003">
    <property type="entry name" value="Acetyl-CoA carboxylase biotin carboxyl carrier protein"/>
    <property type="match status" value="1"/>
</dbReference>
<dbReference type="STRING" id="1162668.LFE_0956"/>
<feature type="domain" description="Lipoyl-binding" evidence="11">
    <location>
        <begin position="73"/>
        <end position="149"/>
    </location>
</feature>
<dbReference type="PANTHER" id="PTHR45266:SF3">
    <property type="entry name" value="OXALOACETATE DECARBOXYLASE ALPHA CHAIN"/>
    <property type="match status" value="1"/>
</dbReference>
<name>I0IN11_LEPFC</name>
<dbReference type="PATRIC" id="fig|1162668.3.peg.1101"/>
<organism evidence="12 13">
    <name type="scientific">Leptospirillum ferrooxidans (strain C2-3)</name>
    <dbReference type="NCBI Taxonomy" id="1162668"/>
    <lineage>
        <taxon>Bacteria</taxon>
        <taxon>Pseudomonadati</taxon>
        <taxon>Nitrospirota</taxon>
        <taxon>Nitrospiria</taxon>
        <taxon>Nitrospirales</taxon>
        <taxon>Nitrospiraceae</taxon>
        <taxon>Leptospirillum</taxon>
    </lineage>
</organism>
<dbReference type="HOGENOM" id="CLU_016733_3_1_0"/>
<dbReference type="PANTHER" id="PTHR45266">
    <property type="entry name" value="OXALOACETATE DECARBOXYLASE ALPHA CHAIN"/>
    <property type="match status" value="1"/>
</dbReference>
<dbReference type="UniPathway" id="UPA00094"/>
<evidence type="ECO:0000256" key="10">
    <source>
        <dbReference type="SAM" id="MobiDB-lite"/>
    </source>
</evidence>
<dbReference type="InterPro" id="IPR001249">
    <property type="entry name" value="AcCoA_biotinCC"/>
</dbReference>
<dbReference type="PROSITE" id="PS50968">
    <property type="entry name" value="BIOTINYL_LIPOYL"/>
    <property type="match status" value="1"/>
</dbReference>
<comment type="function">
    <text evidence="1 9">This protein is a component of the acetyl coenzyme A carboxylase complex; first, biotin carboxylase catalyzes the carboxylation of the carrier protein and then the transcarboxylase transfers the carboxyl group to form malonyl-CoA.</text>
</comment>
<evidence type="ECO:0000313" key="13">
    <source>
        <dbReference type="Proteomes" id="UP000007382"/>
    </source>
</evidence>
<dbReference type="InterPro" id="IPR000089">
    <property type="entry name" value="Biotin_lipoyl"/>
</dbReference>
<dbReference type="NCBIfam" id="TIGR00531">
    <property type="entry name" value="BCCP"/>
    <property type="match status" value="1"/>
</dbReference>
<dbReference type="Gene3D" id="2.40.50.100">
    <property type="match status" value="1"/>
</dbReference>
<comment type="pathway">
    <text evidence="2 9">Lipid metabolism; fatty acid biosynthesis.</text>
</comment>
<reference evidence="12 13" key="1">
    <citation type="journal article" date="2012" name="J. Bacteriol.">
        <title>Complete Genome Sequence of Leptospirillum ferrooxidans Strain C2-3, Isolated from a Fresh Volcanic Ash Deposit on the Island of Miyake, Japan.</title>
        <authorList>
            <person name="Fujimura R."/>
            <person name="Sato Y."/>
            <person name="Nishizawa T."/>
            <person name="Oshima K."/>
            <person name="Kim S.-W."/>
            <person name="Hattori M."/>
            <person name="Kamijo T."/>
            <person name="Ohta H."/>
        </authorList>
    </citation>
    <scope>NUCLEOTIDE SEQUENCE [LARGE SCALE GENOMIC DNA]</scope>
    <source>
        <strain evidence="12 13">C2-3</strain>
    </source>
</reference>
<sequence length="155" mass="16969">MTNPEISEILALLQGTNITVFELEREGLRIRIEKPAYPTSTGMKLISREPISEYPSSEGLKHPANPPADKESSRNITSPIVGTFYRSPSPEAGPYVEIGSVVRKGQVLCIIEAMKLMNEIESEFDGIVKTILVEDGRAVEFGTPLIEIAITPENG</sequence>
<gene>
    <name evidence="12" type="ordered locus">LFE_0956</name>
</gene>
<dbReference type="OrthoDB" id="9811735at2"/>
<dbReference type="InterPro" id="IPR050709">
    <property type="entry name" value="Biotin_Carboxyl_Carrier/Decarb"/>
</dbReference>
<keyword evidence="5 9" id="KW-0276">Fatty acid metabolism</keyword>
<dbReference type="InterPro" id="IPR001882">
    <property type="entry name" value="Biotin_BS"/>
</dbReference>
<dbReference type="AlphaFoldDB" id="I0IN11"/>
<evidence type="ECO:0000256" key="9">
    <source>
        <dbReference type="RuleBase" id="RU364072"/>
    </source>
</evidence>
<dbReference type="EMBL" id="AP012342">
    <property type="protein sequence ID" value="BAM06660.1"/>
    <property type="molecule type" value="Genomic_DNA"/>
</dbReference>
<accession>I0IN11</accession>
<proteinExistence type="predicted"/>
<reference evidence="13" key="2">
    <citation type="submission" date="2012-03" db="EMBL/GenBank/DDBJ databases">
        <title>The complete genome sequence of the pioneer microbe on fresh volcanic deposit, Leptospirillum ferrooxidans strain C2-3.</title>
        <authorList>
            <person name="Fujimura R."/>
            <person name="Sato Y."/>
            <person name="Nishizawa T."/>
            <person name="Nanba K."/>
            <person name="Oshima K."/>
            <person name="Hattori M."/>
            <person name="Kamijo T."/>
            <person name="Ohta H."/>
        </authorList>
    </citation>
    <scope>NUCLEOTIDE SEQUENCE [LARGE SCALE GENOMIC DNA]</scope>
    <source>
        <strain evidence="13">C2-3</strain>
    </source>
</reference>
<evidence type="ECO:0000256" key="1">
    <source>
        <dbReference type="ARBA" id="ARBA00003761"/>
    </source>
</evidence>
<dbReference type="RefSeq" id="WP_014449151.1">
    <property type="nucleotide sequence ID" value="NC_017094.1"/>
</dbReference>
<evidence type="ECO:0000256" key="3">
    <source>
        <dbReference type="ARBA" id="ARBA00017562"/>
    </source>
</evidence>
<dbReference type="Pfam" id="PF00364">
    <property type="entry name" value="Biotin_lipoyl"/>
    <property type="match status" value="1"/>
</dbReference>
<evidence type="ECO:0000256" key="2">
    <source>
        <dbReference type="ARBA" id="ARBA00005194"/>
    </source>
</evidence>